<dbReference type="SMART" id="SM01217">
    <property type="entry name" value="Fn3_like"/>
    <property type="match status" value="1"/>
</dbReference>
<dbReference type="InterPro" id="IPR036962">
    <property type="entry name" value="Glyco_hydro_3_N_sf"/>
</dbReference>
<dbReference type="Pfam" id="PF00933">
    <property type="entry name" value="Glyco_hydro_3"/>
    <property type="match status" value="1"/>
</dbReference>
<comment type="similarity">
    <text evidence="1">Belongs to the glycosyl hydrolase 3 family.</text>
</comment>
<dbReference type="InterPro" id="IPR026891">
    <property type="entry name" value="Fn3-like"/>
</dbReference>
<keyword evidence="2" id="KW-0378">Hydrolase</keyword>
<dbReference type="GO" id="GO:0005975">
    <property type="term" value="P:carbohydrate metabolic process"/>
    <property type="evidence" value="ECO:0007669"/>
    <property type="project" value="InterPro"/>
</dbReference>
<sequence length="914" mass="101354">MNLRQLKGVITKSGKMDFPEHRGLVRAFGADSMVLLKNNGVLPMNKGKVALFGAGAVDTIFCGVFFNYVFTDGNVSVRDGLLNNGFNFSTESWLKKMDKAVKLGEKENAGYGRTPKIFGGMKVRTEEVPISEADMAEAILGADTAIYVSRRAYLGTQQTLENMKSYQLSQRELDNLNLITANFKNVILVMNSGMMEIAAIARMKNIKAIILMGVPGMEAGNSLADVLTGAVNPSGRLTSTWAKKLKDYSTCPTVAARNKAEKTHEIDYKEGIYMGYRYFDAFDVAPLYPFGYGLSYTTFDISLEYFEASWISLMMHVKVTNTGEHAGRQVVQVYCSQPDGKLEKPYQILCAFGKTGKLKPGESEELTIKIPIMSLTNFDEETTAWVMEKGDYLFRIGANSRDTKLCAKMVLDKLTTIKRVANVIEPSKPLEFLTPPPRPDEDTGYIMVASLSGADYNSQNKYVETKKEFTTYVQEGSNYTSYINNNAYDIPFRCHENIQVVRPCGTATFIDVIKGNVSMEEFIASLSPEVLARIVVGATEESKLSSENRFKFTLNVEKLGPDIAARTTSQFANTLGIPGVTIADGPSGLHIIGIPCTCFPSPMNMAQTWDMSAMVRMGRAYGREMEANNIDYCLAPALNVTRNPMFIRSYEFYSEDPALSGILGAGFIMGVKRYEGRNVIVKNVLTYNQETIDMDANINVSRRAFGEIYLRPFSVCQFMVKPAGFLCASSKINGGFTSSQKGLNTDIIRQDWGFDGFIMSDWGSWSDKGEDIHAGCDLIMPGYDPDKLLESMMNVPPTFEDDGYVTVVEKAFFYGFPSIKYEKWGSFILNKDGDAVVTTTVSADKEVSEKALKLQQEGLCTIKVKSNGSKTIEYRGYNRGPYLALGELQQAVIHILNEIKDTGSMKKLLEKANI</sequence>
<protein>
    <submittedName>
        <fullName evidence="5">Beta-glucosidase</fullName>
    </submittedName>
</protein>
<proteinExistence type="inferred from homology"/>
<keyword evidence="3" id="KW-1133">Transmembrane helix</keyword>
<dbReference type="InterPro" id="IPR002772">
    <property type="entry name" value="Glyco_hydro_3_C"/>
</dbReference>
<keyword evidence="3" id="KW-0812">Transmembrane</keyword>
<evidence type="ECO:0000313" key="5">
    <source>
        <dbReference type="EMBL" id="QFJ54781.1"/>
    </source>
</evidence>
<dbReference type="SUPFAM" id="SSF52279">
    <property type="entry name" value="Beta-D-glucan exohydrolase, C-terminal domain"/>
    <property type="match status" value="1"/>
</dbReference>
<dbReference type="Pfam" id="PF14310">
    <property type="entry name" value="Fn3-like"/>
    <property type="match status" value="1"/>
</dbReference>
<evidence type="ECO:0000256" key="1">
    <source>
        <dbReference type="ARBA" id="ARBA00005336"/>
    </source>
</evidence>
<dbReference type="InterPro" id="IPR050288">
    <property type="entry name" value="Cellulose_deg_GH3"/>
</dbReference>
<reference evidence="6" key="1">
    <citation type="submission" date="2019-08" db="EMBL/GenBank/DDBJ databases">
        <title>Complete Genome Sequence of the Polysaccharide-Degrading Rumen Bacterium Pseudobutyrivibrio xylanivorans MA3014.</title>
        <authorList>
            <person name="Palevich N."/>
            <person name="Maclean P.H."/>
            <person name="Kelly W.J."/>
            <person name="Leahy S.C."/>
            <person name="Rakonjac J."/>
            <person name="Attwood G.T."/>
        </authorList>
    </citation>
    <scope>NUCLEOTIDE SEQUENCE [LARGE SCALE GENOMIC DNA]</scope>
    <source>
        <strain evidence="6">MA3014</strain>
    </source>
</reference>
<gene>
    <name evidence="5" type="primary">bgl3C</name>
    <name evidence="5" type="ORF">FXF36_07920</name>
</gene>
<dbReference type="Proteomes" id="UP000327030">
    <property type="component" value="Chromosome 1"/>
</dbReference>
<dbReference type="OrthoDB" id="98455at2"/>
<dbReference type="PRINTS" id="PR00133">
    <property type="entry name" value="GLHYDRLASE3"/>
</dbReference>
<evidence type="ECO:0000256" key="2">
    <source>
        <dbReference type="ARBA" id="ARBA00022801"/>
    </source>
</evidence>
<dbReference type="SUPFAM" id="SSF51445">
    <property type="entry name" value="(Trans)glycosidases"/>
    <property type="match status" value="1"/>
</dbReference>
<keyword evidence="3" id="KW-0472">Membrane</keyword>
<dbReference type="PANTHER" id="PTHR42715">
    <property type="entry name" value="BETA-GLUCOSIDASE"/>
    <property type="match status" value="1"/>
</dbReference>
<evidence type="ECO:0000313" key="6">
    <source>
        <dbReference type="Proteomes" id="UP000327030"/>
    </source>
</evidence>
<dbReference type="Gene3D" id="3.20.20.300">
    <property type="entry name" value="Glycoside hydrolase, family 3, N-terminal domain"/>
    <property type="match status" value="1"/>
</dbReference>
<name>A0A5P6VV67_PSEXY</name>
<accession>A0A5P6VV67</accession>
<evidence type="ECO:0000259" key="4">
    <source>
        <dbReference type="SMART" id="SM01217"/>
    </source>
</evidence>
<evidence type="ECO:0000256" key="3">
    <source>
        <dbReference type="SAM" id="Phobius"/>
    </source>
</evidence>
<dbReference type="AlphaFoldDB" id="A0A5P6VV67"/>
<dbReference type="Gene3D" id="3.40.50.1700">
    <property type="entry name" value="Glycoside hydrolase family 3 C-terminal domain"/>
    <property type="match status" value="1"/>
</dbReference>
<feature type="domain" description="Fibronectin type III-like" evidence="4">
    <location>
        <begin position="329"/>
        <end position="400"/>
    </location>
</feature>
<organism evidence="5 6">
    <name type="scientific">Pseudobutyrivibrio xylanivorans</name>
    <dbReference type="NCBI Taxonomy" id="185007"/>
    <lineage>
        <taxon>Bacteria</taxon>
        <taxon>Bacillati</taxon>
        <taxon>Bacillota</taxon>
        <taxon>Clostridia</taxon>
        <taxon>Lachnospirales</taxon>
        <taxon>Lachnospiraceae</taxon>
        <taxon>Pseudobutyrivibrio</taxon>
    </lineage>
</organism>
<dbReference type="RefSeq" id="WP_151623245.1">
    <property type="nucleotide sequence ID" value="NZ_CP043028.1"/>
</dbReference>
<dbReference type="InterPro" id="IPR001764">
    <property type="entry name" value="Glyco_hydro_3_N"/>
</dbReference>
<dbReference type="InterPro" id="IPR036881">
    <property type="entry name" value="Glyco_hydro_3_C_sf"/>
</dbReference>
<dbReference type="KEGG" id="pxv:FXF36_07920"/>
<dbReference type="InterPro" id="IPR017853">
    <property type="entry name" value="GH"/>
</dbReference>
<dbReference type="GO" id="GO:0004553">
    <property type="term" value="F:hydrolase activity, hydrolyzing O-glycosyl compounds"/>
    <property type="evidence" value="ECO:0007669"/>
    <property type="project" value="InterPro"/>
</dbReference>
<dbReference type="EMBL" id="CP043028">
    <property type="protein sequence ID" value="QFJ54781.1"/>
    <property type="molecule type" value="Genomic_DNA"/>
</dbReference>
<dbReference type="Gene3D" id="2.60.40.10">
    <property type="entry name" value="Immunoglobulins"/>
    <property type="match status" value="1"/>
</dbReference>
<dbReference type="Pfam" id="PF01915">
    <property type="entry name" value="Glyco_hydro_3_C"/>
    <property type="match status" value="1"/>
</dbReference>
<dbReference type="InterPro" id="IPR013783">
    <property type="entry name" value="Ig-like_fold"/>
</dbReference>
<dbReference type="PANTHER" id="PTHR42715:SF10">
    <property type="entry name" value="BETA-GLUCOSIDASE"/>
    <property type="match status" value="1"/>
</dbReference>
<feature type="transmembrane region" description="Helical" evidence="3">
    <location>
        <begin position="49"/>
        <end position="70"/>
    </location>
</feature>